<dbReference type="InterPro" id="IPR049304">
    <property type="entry name" value="Gly_rich_dom"/>
</dbReference>
<dbReference type="InterPro" id="IPR013320">
    <property type="entry name" value="ConA-like_dom_sf"/>
</dbReference>
<keyword evidence="2" id="KW-0732">Signal</keyword>
<protein>
    <recommendedName>
        <fullName evidence="3">Glycine-rich domain-containing protein</fullName>
    </recommendedName>
</protein>
<gene>
    <name evidence="4" type="ORF">SAMN04488131_102128</name>
</gene>
<dbReference type="GO" id="GO:0005975">
    <property type="term" value="P:carbohydrate metabolic process"/>
    <property type="evidence" value="ECO:0007669"/>
    <property type="project" value="UniProtKB-ARBA"/>
</dbReference>
<feature type="signal peptide" evidence="2">
    <location>
        <begin position="1"/>
        <end position="25"/>
    </location>
</feature>
<keyword evidence="5" id="KW-1185">Reference proteome</keyword>
<feature type="compositionally biased region" description="Gly residues" evidence="1">
    <location>
        <begin position="202"/>
        <end position="219"/>
    </location>
</feature>
<dbReference type="STRING" id="935223.SAMN04488131_102128"/>
<evidence type="ECO:0000259" key="3">
    <source>
        <dbReference type="Pfam" id="PF21722"/>
    </source>
</evidence>
<dbReference type="EMBL" id="FONQ01000002">
    <property type="protein sequence ID" value="SFE47324.1"/>
    <property type="molecule type" value="Genomic_DNA"/>
</dbReference>
<reference evidence="5" key="1">
    <citation type="submission" date="2016-10" db="EMBL/GenBank/DDBJ databases">
        <authorList>
            <person name="Varghese N."/>
            <person name="Submissions S."/>
        </authorList>
    </citation>
    <scope>NUCLEOTIDE SEQUENCE [LARGE SCALE GENOMIC DNA]</scope>
    <source>
        <strain evidence="5">CGMCC 1.9227</strain>
    </source>
</reference>
<dbReference type="Proteomes" id="UP000198596">
    <property type="component" value="Unassembled WGS sequence"/>
</dbReference>
<feature type="domain" description="Glycine-rich" evidence="3">
    <location>
        <begin position="32"/>
        <end position="228"/>
    </location>
</feature>
<evidence type="ECO:0000313" key="4">
    <source>
        <dbReference type="EMBL" id="SFE47324.1"/>
    </source>
</evidence>
<dbReference type="GO" id="GO:0004553">
    <property type="term" value="F:hydrolase activity, hydrolyzing O-glycosyl compounds"/>
    <property type="evidence" value="ECO:0007669"/>
    <property type="project" value="UniProtKB-ARBA"/>
</dbReference>
<evidence type="ECO:0000256" key="1">
    <source>
        <dbReference type="SAM" id="MobiDB-lite"/>
    </source>
</evidence>
<evidence type="ECO:0000256" key="2">
    <source>
        <dbReference type="SAM" id="SignalP"/>
    </source>
</evidence>
<dbReference type="Gene3D" id="2.60.40.10">
    <property type="entry name" value="Immunoglobulins"/>
    <property type="match status" value="1"/>
</dbReference>
<proteinExistence type="predicted"/>
<dbReference type="RefSeq" id="WP_091203197.1">
    <property type="nucleotide sequence ID" value="NZ_FONQ01000002.1"/>
</dbReference>
<organism evidence="4 5">
    <name type="scientific">Flavobacterium xueshanense</name>
    <dbReference type="NCBI Taxonomy" id="935223"/>
    <lineage>
        <taxon>Bacteria</taxon>
        <taxon>Pseudomonadati</taxon>
        <taxon>Bacteroidota</taxon>
        <taxon>Flavobacteriia</taxon>
        <taxon>Flavobacteriales</taxon>
        <taxon>Flavobacteriaceae</taxon>
        <taxon>Flavobacterium</taxon>
    </lineage>
</organism>
<feature type="region of interest" description="Disordered" evidence="1">
    <location>
        <begin position="199"/>
        <end position="219"/>
    </location>
</feature>
<name>A0A1I2ATK9_9FLAO</name>
<dbReference type="OrthoDB" id="148600at2"/>
<sequence>MNKNYPTLKNLVPLFFLLFSVAAFSQNPTIYTTPGTFTFTVPVGVTTIKVEAWGGGAAGKSASGGGGGGGAFAGINAITVVPLTTYTITVGQGGAATGGNGQASSFGTLVVAAGAIGTNGGTVAASTGTIRYAGGNGGTSSGNAGAGGGGSAGAGGAGGVGGNTSDNNGGKAGGAGFSGFGTAGASGGVGGNNNSAGFSGTFPGGGGGEGGNGRTNGRGGNGQVIISWITVSAASNPTTVCFGANVNLTASATPLNPRGVLLAEGFNDTTNNWTTSNPSTGGTLGNAAWTLRPNNHTIIINKNPAWNYLFRFNSNDASQFYLSDSDSQGPGGTTQTILTSPVISTLGYSSLSLEFYHYYQEYTGSIAKVEVTTNNGMTWTTIQSYTTTQGSFSAFANTTINLGAYLGVPSLQIRFNYQASYGYWWAIDNVTVSGTRTSYDYSWTASPSGTSGLPAGAGTPSTTNTGITANPTATTIYTVTASASTGDGLIGQSSKTVTVNAASTIVLTSGTQSPTVCSGTAITNTVYTFGGSATSASVTGLPAGLTSVVSGSTITISGTPTASGTYTITTTGNTAPCTSATVSGIVTRNAASTIVLTSGTQNPTVCSGTAITNTVYTFGGSATSASVSGLPTGLTSVVSGSTITISGIPTASGTYIITTTGHTAPCTAATISGTVTRNAASTIVLTSGTQNPTVCSGTAITIRFILLEEAQQVLLLVVYQQD</sequence>
<dbReference type="InterPro" id="IPR013783">
    <property type="entry name" value="Ig-like_fold"/>
</dbReference>
<feature type="chain" id="PRO_5011441173" description="Glycine-rich domain-containing protein" evidence="2">
    <location>
        <begin position="26"/>
        <end position="722"/>
    </location>
</feature>
<dbReference type="Pfam" id="PF21722">
    <property type="entry name" value="Gly_rich_2"/>
    <property type="match status" value="1"/>
</dbReference>
<dbReference type="Gene3D" id="2.60.120.260">
    <property type="entry name" value="Galactose-binding domain-like"/>
    <property type="match status" value="1"/>
</dbReference>
<dbReference type="SUPFAM" id="SSF49899">
    <property type="entry name" value="Concanavalin A-like lectins/glucanases"/>
    <property type="match status" value="1"/>
</dbReference>
<dbReference type="AlphaFoldDB" id="A0A1I2ATK9"/>
<evidence type="ECO:0000313" key="5">
    <source>
        <dbReference type="Proteomes" id="UP000198596"/>
    </source>
</evidence>
<accession>A0A1I2ATK9</accession>